<dbReference type="CDD" id="cd05930">
    <property type="entry name" value="A_NRPS"/>
    <property type="match status" value="1"/>
</dbReference>
<dbReference type="Gene3D" id="3.40.50.980">
    <property type="match status" value="2"/>
</dbReference>
<dbReference type="InterPro" id="IPR036736">
    <property type="entry name" value="ACP-like_sf"/>
</dbReference>
<dbReference type="SUPFAM" id="SSF56801">
    <property type="entry name" value="Acetyl-CoA synthetase-like"/>
    <property type="match status" value="2"/>
</dbReference>
<dbReference type="SUPFAM" id="SSF53474">
    <property type="entry name" value="alpha/beta-Hydrolases"/>
    <property type="match status" value="1"/>
</dbReference>
<dbReference type="Gene3D" id="1.10.1200.10">
    <property type="entry name" value="ACP-like"/>
    <property type="match status" value="2"/>
</dbReference>
<dbReference type="Pfam" id="PF13193">
    <property type="entry name" value="AMP-binding_C"/>
    <property type="match status" value="2"/>
</dbReference>
<protein>
    <submittedName>
        <fullName evidence="4">Amino acid adenylation domain-containing protein</fullName>
    </submittedName>
</protein>
<dbReference type="PANTHER" id="PTHR45527">
    <property type="entry name" value="NONRIBOSOMAL PEPTIDE SYNTHETASE"/>
    <property type="match status" value="1"/>
</dbReference>
<accession>A0ABS0UC18</accession>
<dbReference type="EMBL" id="JACOII010000060">
    <property type="protein sequence ID" value="MBI6550296.1"/>
    <property type="molecule type" value="Genomic_DNA"/>
</dbReference>
<dbReference type="InterPro" id="IPR020845">
    <property type="entry name" value="AMP-binding_CS"/>
</dbReference>
<evidence type="ECO:0000259" key="3">
    <source>
        <dbReference type="PROSITE" id="PS50075"/>
    </source>
</evidence>
<organism evidence="4 5">
    <name type="scientific">Xenorhabdus lircayensis</name>
    <dbReference type="NCBI Taxonomy" id="2763499"/>
    <lineage>
        <taxon>Bacteria</taxon>
        <taxon>Pseudomonadati</taxon>
        <taxon>Pseudomonadota</taxon>
        <taxon>Gammaproteobacteria</taxon>
        <taxon>Enterobacterales</taxon>
        <taxon>Morganellaceae</taxon>
        <taxon>Xenorhabdus</taxon>
    </lineage>
</organism>
<dbReference type="Pfam" id="PF00668">
    <property type="entry name" value="Condensation"/>
    <property type="match status" value="2"/>
</dbReference>
<dbReference type="InterPro" id="IPR020806">
    <property type="entry name" value="PKS_PP-bd"/>
</dbReference>
<dbReference type="Gene3D" id="3.40.50.1820">
    <property type="entry name" value="alpha/beta hydrolase"/>
    <property type="match status" value="1"/>
</dbReference>
<dbReference type="Gene3D" id="3.40.50.12780">
    <property type="entry name" value="N-terminal domain of ligase-like"/>
    <property type="match status" value="1"/>
</dbReference>
<dbReference type="SUPFAM" id="SSF52777">
    <property type="entry name" value="CoA-dependent acyltransferases"/>
    <property type="match status" value="4"/>
</dbReference>
<dbReference type="Pfam" id="PF00550">
    <property type="entry name" value="PP-binding"/>
    <property type="match status" value="2"/>
</dbReference>
<dbReference type="PANTHER" id="PTHR45527:SF14">
    <property type="entry name" value="PLIPASTATIN SYNTHASE SUBUNIT B"/>
    <property type="match status" value="1"/>
</dbReference>
<dbReference type="NCBIfam" id="TIGR01733">
    <property type="entry name" value="AA-adenyl-dom"/>
    <property type="match status" value="2"/>
</dbReference>
<dbReference type="InterPro" id="IPR025110">
    <property type="entry name" value="AMP-bd_C"/>
</dbReference>
<dbReference type="InterPro" id="IPR023213">
    <property type="entry name" value="CAT-like_dom_sf"/>
</dbReference>
<dbReference type="InterPro" id="IPR010071">
    <property type="entry name" value="AA_adenyl_dom"/>
</dbReference>
<feature type="domain" description="Carrier" evidence="3">
    <location>
        <begin position="2037"/>
        <end position="2112"/>
    </location>
</feature>
<feature type="domain" description="Carrier" evidence="3">
    <location>
        <begin position="967"/>
        <end position="1041"/>
    </location>
</feature>
<gene>
    <name evidence="4" type="ORF">H8A87_16720</name>
</gene>
<dbReference type="Gene3D" id="2.30.38.10">
    <property type="entry name" value="Luciferase, Domain 3"/>
    <property type="match status" value="1"/>
</dbReference>
<dbReference type="Pfam" id="PF00501">
    <property type="entry name" value="AMP-binding"/>
    <property type="match status" value="2"/>
</dbReference>
<name>A0ABS0UC18_9GAMM</name>
<dbReference type="InterPro" id="IPR001242">
    <property type="entry name" value="Condensation_dom"/>
</dbReference>
<dbReference type="InterPro" id="IPR045851">
    <property type="entry name" value="AMP-bd_C_sf"/>
</dbReference>
<evidence type="ECO:0000313" key="5">
    <source>
        <dbReference type="Proteomes" id="UP000696184"/>
    </source>
</evidence>
<dbReference type="SMART" id="SM00823">
    <property type="entry name" value="PKS_PP"/>
    <property type="match status" value="2"/>
</dbReference>
<dbReference type="Gene3D" id="3.30.559.30">
    <property type="entry name" value="Nonribosomal peptide synthetase, condensation domain"/>
    <property type="match status" value="2"/>
</dbReference>
<keyword evidence="5" id="KW-1185">Reference proteome</keyword>
<evidence type="ECO:0000256" key="2">
    <source>
        <dbReference type="ARBA" id="ARBA00022553"/>
    </source>
</evidence>
<keyword evidence="2" id="KW-0597">Phosphoprotein</keyword>
<dbReference type="InterPro" id="IPR009081">
    <property type="entry name" value="PP-bd_ACP"/>
</dbReference>
<dbReference type="Pfam" id="PF00975">
    <property type="entry name" value="Thioesterase"/>
    <property type="match status" value="1"/>
</dbReference>
<dbReference type="SUPFAM" id="SSF47336">
    <property type="entry name" value="ACP-like"/>
    <property type="match status" value="2"/>
</dbReference>
<evidence type="ECO:0000313" key="4">
    <source>
        <dbReference type="EMBL" id="MBI6550296.1"/>
    </source>
</evidence>
<proteinExistence type="predicted"/>
<dbReference type="PROSITE" id="PS00455">
    <property type="entry name" value="AMP_BINDING"/>
    <property type="match status" value="2"/>
</dbReference>
<dbReference type="InterPro" id="IPR000873">
    <property type="entry name" value="AMP-dep_synth/lig_dom"/>
</dbReference>
<dbReference type="PROSITE" id="PS50075">
    <property type="entry name" value="CARRIER"/>
    <property type="match status" value="2"/>
</dbReference>
<sequence>MNIATELTFHNLHEAELSLYEKDIWVKAMRYPNSSQFTVALSKLLSMPVDIANLRQAAEQVLLSEPAARKAFHGHGDRPCLKMSPELVLPQINDYALEDEQELESFFRDWSHKAWDISKPPLIDIAVGKTDKKAALMVRAHHIVADGWALNTFIQKILDAYEGNVKDIENERLTLKKFATDLSVSGNSELNKSLHEIVAQIKDIEPVLFPKNEYVSPTRQSLKKTFRIPAIEVARGIDSGFTPFITVSTALSILLSNVYGSENFFIGTPFLNRDENEITSITQRANCLPIKIEVQSNSTPRQIGLAIKDTTAFLKAHQAVPLGKVISALSRSASSRQLFDVTISYLRYPQNRSKSDDDEFIWNVGHVHDQDAIAVHIYTYGDNTEVHGEICLNPSAFTNEVTASVFAETLIQLVSHLHERLDEHVSQIDLLTPEQVDFLQKYEHGPIKPYSRTETVVSLFEAKVRQFPHNISLRDQDGRSLSYAQLSEWSSSIANALEERGVNPGDIIAVSLERSPEMIAAIFGILKAGAAYLPIDSEYPEDRVKYMLEDSCAKVVISNLPHVIAGDDPRRFDPAPVPKELGSRAAYDSKARSDAAAYVIYTSGSTGRPKGVVVEHHAVINRLEWMQEAHVLDETDVVLQKTPISFDVSVWELFWWAITGASVALLKPRAQRDPRELIRAISMHGVTVAHFVPSMFEPYVQTLAEDEGSLNAVSGLKCLFTSGEALTPVAVKRYRKLFTQGRRPPRLINLYGPTEATVDVTYYELNLGQSEDITSVPIGFPINNTAIRIVSQHGLRLPIGIPGELQIGGVQLAQGYLNRPELTSERFIFDSREGDTRWYRTGDLAAWAEDGSIIYLGRIDGQVKIHGNRIELGEVKNALLGLPEILNAEVLVEDDEVRGKHLVGIYVAKEAVSEREIRGRLAKILPIVMVPTRFERLESIPLTPNGKFDRSRAVHDLSIKKAALPSFELGESEAIVVRVWGNVLGQYNIHPDDDFYVLGGDSILMLKVRSELEAHGYKVGLTDLAQHTTVRGLGNVLDDASGTQQAAREPLPSFALVGESDRGRLADCDDAYPASQLQLGLIYHSRESEEARTYKDVFRYTIRAEWDETAFKSALQILIRRHPALRTTFNLSDFDKPLQIIKRDVPVEDVLLIATPEPDVYENTIVNHFEKWSRYNYSFGSGPLFHVGIFVRENSEVIDLLLSFHHAILDGGSVANLVCELLLSYSGRTDGVDLGYAVDALPNPSLFVQNEIEAIGAEEHRAYWQEYLRGASSTLPIGLARHSKDPFQRVFSYRFKVDPQLDTALRDLAKTAQLPVKSFYLAAHSFTMAVMSGSDELITGVVTHVRPEIRHSEHLLGLFLNTVPLRVDVKGLTWLQLADTVYQNEKRNHRHRRLPLSEIQAHTSPVTVQTAFNYIHFRVLQDVSSKTDSEILAFDPREETNFAILVNVMRDFVGGQMGVRIDLDGNLYAREQGEVFARLFRLALEKIAYQPHSAATLNQPLAALGNIIPPLLEEPFESVPILIRRAVESNPSNVAVTHGDKEWTYEELWETSASIALLLRERGVKAHDIVGVALPRSFEQIATIVAILRTGAVCLPIDVSYPASRIKLILEIAEPAVLITGPEVTELPKFERQLILKNAIAPNATEDIEADITPVDIAPADIAPVDIAYILFTSGSTGVPKGVAMPHRGLANLINWQNRISSGSQVMSTLQFAPLSFDVSFQEISSTLAAGATLHLVDESERKDPAALLRLLDRKAVGRIFLPYIALQQLAETAVTLGLFPRKLRVVASSGEQLRVTREIRSFIAELKGGMLENQYGPTETHVIAYHNMSGDSAHFAPLPPIGTPISGVGIVILDQHSNVVPEGVPGEICAYGKALASGYYRAPNQTRQKFIEHPDVPGGIFYRTGDIGIQSPNGEIISLGRNDTQIKVRGYRIEPSEVELKILRFFEEKGESVEVAVIARPRDDLDSYLVAFLVGKEDLDVQERLLQYLRSELPTYMIPSHTVWLDSLPKTPSGKRDDARLRQMEIRIGSNREYRVPKDQYERRLCELIAELLKIPQIAPEQSIFDCGATSLTAMRIVVLVEKLYGINVPLSAFVSAPTIAQLAALIRHGGGEFKFDPLVPLRETGSRRPLFLVHPMGGNILSYLRMLPHLPTDQPLYALQASGVDIGSSPIASIEEQAKFYIEAIKRVQPNGPYVIGGWSYGGFITFEIANQLIRSGDTVANILILDTMALGSNAQGKASDDALLSWFFWELLWTTRGSSLPVQIVPPEIVDLQERFDYITDHAIKIGAIPAGSTKAVMHRLFDVYRTNWQAAAEYNAGCPNLDITLIRAKEPLPTILREMHDMIRSEYQDPKNGWGDKTAGKVKVIEIDGNHLTIMEEPYVKKMTQTIVDEINTASEVLENA</sequence>
<reference evidence="4 5" key="1">
    <citation type="submission" date="2020-08" db="EMBL/GenBank/DDBJ databases">
        <title>Description of Xenorhabdus lircayensis sp. nov., the symbiotic bacterium associated with the entomopathogenic nematode Steirnernema unicornum.</title>
        <authorList>
            <person name="Castaneda-Alvarez C."/>
            <person name="Prodan S."/>
            <person name="Zamorano A."/>
            <person name="San-Blas E."/>
            <person name="Aballay E."/>
        </authorList>
    </citation>
    <scope>NUCLEOTIDE SEQUENCE [LARGE SCALE GENOMIC DNA]</scope>
    <source>
        <strain evidence="4 5">VLS</strain>
    </source>
</reference>
<dbReference type="Gene3D" id="3.30.300.30">
    <property type="match status" value="2"/>
</dbReference>
<evidence type="ECO:0000256" key="1">
    <source>
        <dbReference type="ARBA" id="ARBA00022450"/>
    </source>
</evidence>
<dbReference type="Proteomes" id="UP000696184">
    <property type="component" value="Unassembled WGS sequence"/>
</dbReference>
<dbReference type="InterPro" id="IPR042099">
    <property type="entry name" value="ANL_N_sf"/>
</dbReference>
<comment type="caution">
    <text evidence="4">The sequence shown here is derived from an EMBL/GenBank/DDBJ whole genome shotgun (WGS) entry which is preliminary data.</text>
</comment>
<dbReference type="RefSeq" id="WP_198691063.1">
    <property type="nucleotide sequence ID" value="NZ_CAWPUD010000061.1"/>
</dbReference>
<dbReference type="InterPro" id="IPR001031">
    <property type="entry name" value="Thioesterase"/>
</dbReference>
<keyword evidence="1" id="KW-0596">Phosphopantetheine</keyword>
<dbReference type="Gene3D" id="3.30.559.10">
    <property type="entry name" value="Chloramphenicol acetyltransferase-like domain"/>
    <property type="match status" value="2"/>
</dbReference>
<dbReference type="NCBIfam" id="NF003417">
    <property type="entry name" value="PRK04813.1"/>
    <property type="match status" value="2"/>
</dbReference>
<dbReference type="InterPro" id="IPR029058">
    <property type="entry name" value="AB_hydrolase_fold"/>
</dbReference>